<dbReference type="GO" id="GO:0032259">
    <property type="term" value="P:methylation"/>
    <property type="evidence" value="ECO:0007669"/>
    <property type="project" value="UniProtKB-KW"/>
</dbReference>
<dbReference type="OrthoDB" id="5965635at2759"/>
<feature type="transmembrane region" description="Helical" evidence="8">
    <location>
        <begin position="383"/>
        <end position="409"/>
    </location>
</feature>
<name>A0A2B4RNT2_STYPI</name>
<evidence type="ECO:0000256" key="7">
    <source>
        <dbReference type="ARBA" id="ARBA00023136"/>
    </source>
</evidence>
<dbReference type="CDD" id="cd00637">
    <property type="entry name" value="7tm_classA_rhodopsin-like"/>
    <property type="match status" value="1"/>
</dbReference>
<gene>
    <name evidence="10" type="primary">N6AMT1</name>
    <name evidence="10" type="ORF">AWC38_SpisGene16324</name>
</gene>
<organism evidence="10 11">
    <name type="scientific">Stylophora pistillata</name>
    <name type="common">Smooth cauliflower coral</name>
    <dbReference type="NCBI Taxonomy" id="50429"/>
    <lineage>
        <taxon>Eukaryota</taxon>
        <taxon>Metazoa</taxon>
        <taxon>Cnidaria</taxon>
        <taxon>Anthozoa</taxon>
        <taxon>Hexacorallia</taxon>
        <taxon>Scleractinia</taxon>
        <taxon>Astrocoeniina</taxon>
        <taxon>Pocilloporidae</taxon>
        <taxon>Stylophora</taxon>
    </lineage>
</organism>
<evidence type="ECO:0000259" key="9">
    <source>
        <dbReference type="PROSITE" id="PS50262"/>
    </source>
</evidence>
<dbReference type="Gene3D" id="3.40.50.150">
    <property type="entry name" value="Vaccinia Virus protein VP39"/>
    <property type="match status" value="2"/>
</dbReference>
<dbReference type="GO" id="GO:0008757">
    <property type="term" value="F:S-adenosylmethionine-dependent methyltransferase activity"/>
    <property type="evidence" value="ECO:0007669"/>
    <property type="project" value="TreeGrafter"/>
</dbReference>
<feature type="transmembrane region" description="Helical" evidence="8">
    <location>
        <begin position="181"/>
        <end position="204"/>
    </location>
</feature>
<evidence type="ECO:0000256" key="5">
    <source>
        <dbReference type="ARBA" id="ARBA00022692"/>
    </source>
</evidence>
<keyword evidence="2 10" id="KW-0489">Methyltransferase</keyword>
<dbReference type="InterPro" id="IPR017452">
    <property type="entry name" value="GPCR_Rhodpsn_7TM"/>
</dbReference>
<protein>
    <submittedName>
        <fullName evidence="10">HemK methyltransferase family member 2</fullName>
    </submittedName>
</protein>
<dbReference type="PROSITE" id="PS50262">
    <property type="entry name" value="G_PROTEIN_RECEP_F1_2"/>
    <property type="match status" value="1"/>
</dbReference>
<keyword evidence="5 8" id="KW-0812">Transmembrane</keyword>
<evidence type="ECO:0000256" key="6">
    <source>
        <dbReference type="ARBA" id="ARBA00022989"/>
    </source>
</evidence>
<dbReference type="GO" id="GO:0016020">
    <property type="term" value="C:membrane"/>
    <property type="evidence" value="ECO:0007669"/>
    <property type="project" value="UniProtKB-SubCell"/>
</dbReference>
<feature type="transmembrane region" description="Helical" evidence="8">
    <location>
        <begin position="257"/>
        <end position="279"/>
    </location>
</feature>
<feature type="transmembrane region" description="Helical" evidence="8">
    <location>
        <begin position="216"/>
        <end position="237"/>
    </location>
</feature>
<dbReference type="GO" id="GO:0008276">
    <property type="term" value="F:protein methyltransferase activity"/>
    <property type="evidence" value="ECO:0007669"/>
    <property type="project" value="TreeGrafter"/>
</dbReference>
<keyword evidence="3 10" id="KW-0808">Transferase</keyword>
<dbReference type="SUPFAM" id="SSF81321">
    <property type="entry name" value="Family A G protein-coupled receptor-like"/>
    <property type="match status" value="1"/>
</dbReference>
<evidence type="ECO:0000256" key="8">
    <source>
        <dbReference type="SAM" id="Phobius"/>
    </source>
</evidence>
<keyword evidence="11" id="KW-1185">Reference proteome</keyword>
<keyword evidence="6 8" id="KW-1133">Transmembrane helix</keyword>
<keyword evidence="7 8" id="KW-0472">Membrane</keyword>
<dbReference type="SUPFAM" id="SSF53335">
    <property type="entry name" value="S-adenosyl-L-methionine-dependent methyltransferases"/>
    <property type="match status" value="1"/>
</dbReference>
<dbReference type="EMBL" id="LSMT01000369">
    <property type="protein sequence ID" value="PFX19271.1"/>
    <property type="molecule type" value="Genomic_DNA"/>
</dbReference>
<evidence type="ECO:0000256" key="2">
    <source>
        <dbReference type="ARBA" id="ARBA00022603"/>
    </source>
</evidence>
<feature type="transmembrane region" description="Helical" evidence="8">
    <location>
        <begin position="331"/>
        <end position="350"/>
    </location>
</feature>
<feature type="transmembrane region" description="Helical" evidence="8">
    <location>
        <begin position="300"/>
        <end position="319"/>
    </location>
</feature>
<dbReference type="GO" id="GO:0035657">
    <property type="term" value="C:eRF1 methyltransferase complex"/>
    <property type="evidence" value="ECO:0007669"/>
    <property type="project" value="TreeGrafter"/>
</dbReference>
<proteinExistence type="predicted"/>
<dbReference type="InterPro" id="IPR052190">
    <property type="entry name" value="Euk-Arch_PrmC-MTase"/>
</dbReference>
<feature type="transmembrane region" description="Helical" evidence="8">
    <location>
        <begin position="421"/>
        <end position="447"/>
    </location>
</feature>
<dbReference type="Gene3D" id="1.20.1070.10">
    <property type="entry name" value="Rhodopsin 7-helix transmembrane proteins"/>
    <property type="match status" value="1"/>
</dbReference>
<evidence type="ECO:0000256" key="4">
    <source>
        <dbReference type="ARBA" id="ARBA00022691"/>
    </source>
</evidence>
<sequence>MKSLTNASELHLKLDCIHYFIHRPLLCVEVGSGSGALITFLASILGPLTHYIATDINPKAAQCTSKTAKQNGVNVCCVVTDLVMDRLFPFVSTLLSNTGCFYLVSVAENKPDDIICMLESQGLGSELLLKRKAGRERLSVLKFTKDLKKNSQTNSRKRAGLPEAGLDNMDNDFRSTVCIPGAVLVMLFSLLAVVLNSCLLVVLYKDPTNSVRSTNSLLVTSLAILHLLFGIVGGTAAAESHIACARDIEGTAYFDSVFSRISLTLLIRTENYLMLAFSVERLGNTSRPIFHPRADKVKSTLICLTCIVVYSLGFSIFEIAATPRWIQALDIHLNVVSPLAATITLTALLYKALRKLNGLYTEQDPCDSSTRKKPSCRRLKKQIALSSPFIIVVLLFVISLLPYCSLALYEVYCSNCTKLGWFFAVFRMCVAFTFLSAALTPVIYYICVPEFQTGFKMVFCGMFGEQSFRMKPFSHSVNPSRKVTVIYL</sequence>
<comment type="caution">
    <text evidence="10">The sequence shown here is derived from an EMBL/GenBank/DDBJ whole genome shotgun (WGS) entry which is preliminary data.</text>
</comment>
<evidence type="ECO:0000256" key="1">
    <source>
        <dbReference type="ARBA" id="ARBA00004370"/>
    </source>
</evidence>
<comment type="subcellular location">
    <subcellularLocation>
        <location evidence="1">Membrane</location>
    </subcellularLocation>
</comment>
<evidence type="ECO:0000313" key="11">
    <source>
        <dbReference type="Proteomes" id="UP000225706"/>
    </source>
</evidence>
<reference evidence="11" key="1">
    <citation type="journal article" date="2017" name="bioRxiv">
        <title>Comparative analysis of the genomes of Stylophora pistillata and Acropora digitifera provides evidence for extensive differences between species of corals.</title>
        <authorList>
            <person name="Voolstra C.R."/>
            <person name="Li Y."/>
            <person name="Liew Y.J."/>
            <person name="Baumgarten S."/>
            <person name="Zoccola D."/>
            <person name="Flot J.-F."/>
            <person name="Tambutte S."/>
            <person name="Allemand D."/>
            <person name="Aranda M."/>
        </authorList>
    </citation>
    <scope>NUCLEOTIDE SEQUENCE [LARGE SCALE GENOMIC DNA]</scope>
</reference>
<dbReference type="Proteomes" id="UP000225706">
    <property type="component" value="Unassembled WGS sequence"/>
</dbReference>
<evidence type="ECO:0000256" key="3">
    <source>
        <dbReference type="ARBA" id="ARBA00022679"/>
    </source>
</evidence>
<feature type="domain" description="G-protein coupled receptors family 1 profile" evidence="9">
    <location>
        <begin position="195"/>
        <end position="444"/>
    </location>
</feature>
<accession>A0A2B4RNT2</accession>
<dbReference type="AlphaFoldDB" id="A0A2B4RNT2"/>
<dbReference type="PANTHER" id="PTHR45875">
    <property type="entry name" value="METHYLTRANSFERASE N6AMT1"/>
    <property type="match status" value="1"/>
</dbReference>
<dbReference type="PANTHER" id="PTHR45875:SF1">
    <property type="entry name" value="METHYLTRANSFERASE N6AMT1"/>
    <property type="match status" value="1"/>
</dbReference>
<evidence type="ECO:0000313" key="10">
    <source>
        <dbReference type="EMBL" id="PFX19271.1"/>
    </source>
</evidence>
<dbReference type="InterPro" id="IPR029063">
    <property type="entry name" value="SAM-dependent_MTases_sf"/>
</dbReference>
<dbReference type="STRING" id="50429.A0A2B4RNT2"/>
<keyword evidence="4" id="KW-0949">S-adenosyl-L-methionine</keyword>